<accession>A0A917KI54</accession>
<evidence type="ECO:0000313" key="2">
    <source>
        <dbReference type="EMBL" id="GGJ15109.1"/>
    </source>
</evidence>
<name>A0A917KI54_9PROT</name>
<keyword evidence="3" id="KW-1185">Reference proteome</keyword>
<dbReference type="RefSeq" id="WP_188967188.1">
    <property type="nucleotide sequence ID" value="NZ_BMKW01000005.1"/>
</dbReference>
<comment type="caution">
    <text evidence="2">The sequence shown here is derived from an EMBL/GenBank/DDBJ whole genome shotgun (WGS) entry which is preliminary data.</text>
</comment>
<dbReference type="AlphaFoldDB" id="A0A917KI54"/>
<organism evidence="2 3">
    <name type="scientific">Neoroseomonas lacus</name>
    <dbReference type="NCBI Taxonomy" id="287609"/>
    <lineage>
        <taxon>Bacteria</taxon>
        <taxon>Pseudomonadati</taxon>
        <taxon>Pseudomonadota</taxon>
        <taxon>Alphaproteobacteria</taxon>
        <taxon>Acetobacterales</taxon>
        <taxon>Acetobacteraceae</taxon>
        <taxon>Neoroseomonas</taxon>
    </lineage>
</organism>
<proteinExistence type="predicted"/>
<feature type="region of interest" description="Disordered" evidence="1">
    <location>
        <begin position="140"/>
        <end position="163"/>
    </location>
</feature>
<gene>
    <name evidence="2" type="ORF">GCM10011320_22950</name>
</gene>
<dbReference type="InterPro" id="IPR038225">
    <property type="entry name" value="TagF_sf"/>
</dbReference>
<reference evidence="2" key="2">
    <citation type="submission" date="2020-09" db="EMBL/GenBank/DDBJ databases">
        <authorList>
            <person name="Sun Q."/>
            <person name="Zhou Y."/>
        </authorList>
    </citation>
    <scope>NUCLEOTIDE SEQUENCE</scope>
    <source>
        <strain evidence="2">CGMCC 1.3617</strain>
    </source>
</reference>
<evidence type="ECO:0000313" key="3">
    <source>
        <dbReference type="Proteomes" id="UP000661507"/>
    </source>
</evidence>
<dbReference type="Proteomes" id="UP000661507">
    <property type="component" value="Unassembled WGS sequence"/>
</dbReference>
<dbReference type="EMBL" id="BMKW01000005">
    <property type="protein sequence ID" value="GGJ15109.1"/>
    <property type="molecule type" value="Genomic_DNA"/>
</dbReference>
<evidence type="ECO:0008006" key="4">
    <source>
        <dbReference type="Google" id="ProtNLM"/>
    </source>
</evidence>
<sequence length="421" mass="42524">MPDALPLTGLFGKVPAHGDFVRRGLPTSFVAPWDAWLQQGMEAARDRLGPRWADAWDSAPPWRFALPAGACGPDAVVGVMLPSQDMVGRRFPITLAALVKPEAPTPAPAWFAALEAAASAGRAGQVDADALAAAIPEPGADVPQVHRGAASQQPSDPLPLEASEADPLDMFGREQPLAPAEAPSEFLSAVAGVPSPVNGSPTDSMIASPDPLGIFAAASPDQAPATPSEDQDLLAIFADAVPQGSAPPPVELPGADMCEPTGELPPYLSMATPAAPDPVPSDGTLAFLLSESAAPGAEPSTLAAAPEDRAALLSGAAAGAPDDTADQSDPLAALIAAGGTPLRAAVAMDDASVFAPQIPMDTNPMPVSRPTFEVLPAAEAPAAPPGGGWWTGGGGRLPPSVRPMPALLPAYDFASLLEADA</sequence>
<dbReference type="Pfam" id="PF09867">
    <property type="entry name" value="TagF_N"/>
    <property type="match status" value="1"/>
</dbReference>
<evidence type="ECO:0000256" key="1">
    <source>
        <dbReference type="SAM" id="MobiDB-lite"/>
    </source>
</evidence>
<dbReference type="Gene3D" id="3.40.1730.10">
    <property type="entry name" value="pa0076 domain"/>
    <property type="match status" value="1"/>
</dbReference>
<dbReference type="InterPro" id="IPR017748">
    <property type="entry name" value="TagF"/>
</dbReference>
<dbReference type="NCBIfam" id="TIGR03373">
    <property type="entry name" value="VI_minor_4"/>
    <property type="match status" value="1"/>
</dbReference>
<reference evidence="2" key="1">
    <citation type="journal article" date="2014" name="Int. J. Syst. Evol. Microbiol.">
        <title>Complete genome sequence of Corynebacterium casei LMG S-19264T (=DSM 44701T), isolated from a smear-ripened cheese.</title>
        <authorList>
            <consortium name="US DOE Joint Genome Institute (JGI-PGF)"/>
            <person name="Walter F."/>
            <person name="Albersmeier A."/>
            <person name="Kalinowski J."/>
            <person name="Ruckert C."/>
        </authorList>
    </citation>
    <scope>NUCLEOTIDE SEQUENCE</scope>
    <source>
        <strain evidence="2">CGMCC 1.3617</strain>
    </source>
</reference>
<protein>
    <recommendedName>
        <fullName evidence="4">Type VI secretion system-associated protein TagF</fullName>
    </recommendedName>
</protein>